<evidence type="ECO:0000256" key="2">
    <source>
        <dbReference type="ARBA" id="ARBA00022448"/>
    </source>
</evidence>
<evidence type="ECO:0000313" key="5">
    <source>
        <dbReference type="EMBL" id="MFC0270838.1"/>
    </source>
</evidence>
<dbReference type="PANTHER" id="PTHR30290">
    <property type="entry name" value="PERIPLASMIC BINDING COMPONENT OF ABC TRANSPORTER"/>
    <property type="match status" value="1"/>
</dbReference>
<dbReference type="Gene3D" id="3.10.105.10">
    <property type="entry name" value="Dipeptide-binding Protein, Domain 3"/>
    <property type="match status" value="1"/>
</dbReference>
<dbReference type="Pfam" id="PF00496">
    <property type="entry name" value="SBP_bac_5"/>
    <property type="match status" value="1"/>
</dbReference>
<dbReference type="PANTHER" id="PTHR30290:SF9">
    <property type="entry name" value="OLIGOPEPTIDE-BINDING PROTEIN APPA"/>
    <property type="match status" value="1"/>
</dbReference>
<comment type="similarity">
    <text evidence="1">Belongs to the bacterial solute-binding protein 5 family.</text>
</comment>
<comment type="caution">
    <text evidence="5">The sequence shown here is derived from an EMBL/GenBank/DDBJ whole genome shotgun (WGS) entry which is preliminary data.</text>
</comment>
<evidence type="ECO:0000313" key="6">
    <source>
        <dbReference type="Proteomes" id="UP001589854"/>
    </source>
</evidence>
<keyword evidence="6" id="KW-1185">Reference proteome</keyword>
<name>A0ABV6GBH5_9BACI</name>
<dbReference type="EMBL" id="JBHLVO010000003">
    <property type="protein sequence ID" value="MFC0270838.1"/>
    <property type="molecule type" value="Genomic_DNA"/>
</dbReference>
<sequence>MLDQSGPWGTGPFILSKGYSSLTNIPALIKTTPFQATWLTVKEERTPYVLLEANQQYWNKKRGPKLKSVVFRNDLTLKEALHLCTTTEGQVDIVTKVSPKDSGIVKTSTIAKLMNVKGNEILTGVFNQFQQHLPFNDRRLRLAVNLAVDRMELIEQGFKSYAQQVPALTLPWAFDFPEELVAREHNPTRARQLLNEVGWPEGRKLKLAVKEKYEDICRLLASQLEKNLQVGVEVFIIPFDDEVKWDRVNAEKKIAPPWDVLIASTTALFLEDTPAYFHREFFGSDGKLRMGPVQPEFERLYQKMMMQTDRTKRLEVAKDIDRYVYKEALSLFLCSPEELYAVNRHVDFKPYKTTFELAETSVSDQHWSRK</sequence>
<keyword evidence="2" id="KW-0813">Transport</keyword>
<keyword evidence="3" id="KW-0732">Signal</keyword>
<evidence type="ECO:0000256" key="3">
    <source>
        <dbReference type="ARBA" id="ARBA00022729"/>
    </source>
</evidence>
<gene>
    <name evidence="5" type="ORF">ACFFIX_05170</name>
</gene>
<reference evidence="5 6" key="1">
    <citation type="submission" date="2024-09" db="EMBL/GenBank/DDBJ databases">
        <authorList>
            <person name="Sun Q."/>
            <person name="Mori K."/>
        </authorList>
    </citation>
    <scope>NUCLEOTIDE SEQUENCE [LARGE SCALE GENOMIC DNA]</scope>
    <source>
        <strain evidence="5 6">CCM 7228</strain>
    </source>
</reference>
<protein>
    <submittedName>
        <fullName evidence="5">ABC transporter substrate-binding protein</fullName>
    </submittedName>
</protein>
<dbReference type="Proteomes" id="UP001589854">
    <property type="component" value="Unassembled WGS sequence"/>
</dbReference>
<dbReference type="SUPFAM" id="SSF53850">
    <property type="entry name" value="Periplasmic binding protein-like II"/>
    <property type="match status" value="1"/>
</dbReference>
<evidence type="ECO:0000259" key="4">
    <source>
        <dbReference type="Pfam" id="PF00496"/>
    </source>
</evidence>
<proteinExistence type="inferred from homology"/>
<dbReference type="InterPro" id="IPR039424">
    <property type="entry name" value="SBP_5"/>
</dbReference>
<dbReference type="InterPro" id="IPR000914">
    <property type="entry name" value="SBP_5_dom"/>
</dbReference>
<organism evidence="5 6">
    <name type="scientific">Metabacillus herbersteinensis</name>
    <dbReference type="NCBI Taxonomy" id="283816"/>
    <lineage>
        <taxon>Bacteria</taxon>
        <taxon>Bacillati</taxon>
        <taxon>Bacillota</taxon>
        <taxon>Bacilli</taxon>
        <taxon>Bacillales</taxon>
        <taxon>Bacillaceae</taxon>
        <taxon>Metabacillus</taxon>
    </lineage>
</organism>
<dbReference type="Gene3D" id="3.40.190.10">
    <property type="entry name" value="Periplasmic binding protein-like II"/>
    <property type="match status" value="1"/>
</dbReference>
<feature type="domain" description="Solute-binding protein family 5" evidence="4">
    <location>
        <begin position="45"/>
        <end position="251"/>
    </location>
</feature>
<accession>A0ABV6GBH5</accession>
<dbReference type="RefSeq" id="WP_378931272.1">
    <property type="nucleotide sequence ID" value="NZ_JBHLVO010000003.1"/>
</dbReference>
<evidence type="ECO:0000256" key="1">
    <source>
        <dbReference type="ARBA" id="ARBA00005695"/>
    </source>
</evidence>